<dbReference type="EMBL" id="JAEQMY010000017">
    <property type="protein sequence ID" value="MBL0405056.1"/>
    <property type="molecule type" value="Genomic_DNA"/>
</dbReference>
<dbReference type="Pfam" id="PF13489">
    <property type="entry name" value="Methyltransf_23"/>
    <property type="match status" value="1"/>
</dbReference>
<dbReference type="SUPFAM" id="SSF53335">
    <property type="entry name" value="S-adenosyl-L-methionine-dependent methyltransferases"/>
    <property type="match status" value="1"/>
</dbReference>
<dbReference type="PANTHER" id="PTHR43861">
    <property type="entry name" value="TRANS-ACONITATE 2-METHYLTRANSFERASE-RELATED"/>
    <property type="match status" value="1"/>
</dbReference>
<gene>
    <name evidence="1" type="ORF">JKG68_13850</name>
</gene>
<reference evidence="1" key="1">
    <citation type="submission" date="2021-01" db="EMBL/GenBank/DDBJ databases">
        <title>Microvirga sp.</title>
        <authorList>
            <person name="Kim M.K."/>
        </authorList>
    </citation>
    <scope>NUCLEOTIDE SEQUENCE</scope>
    <source>
        <strain evidence="1">5420S-16</strain>
    </source>
</reference>
<name>A0A936Z900_9HYPH</name>
<dbReference type="Proteomes" id="UP000605848">
    <property type="component" value="Unassembled WGS sequence"/>
</dbReference>
<evidence type="ECO:0000313" key="1">
    <source>
        <dbReference type="EMBL" id="MBL0405056.1"/>
    </source>
</evidence>
<keyword evidence="1" id="KW-0808">Transferase</keyword>
<dbReference type="GO" id="GO:0008168">
    <property type="term" value="F:methyltransferase activity"/>
    <property type="evidence" value="ECO:0007669"/>
    <property type="project" value="UniProtKB-KW"/>
</dbReference>
<keyword evidence="2" id="KW-1185">Reference proteome</keyword>
<dbReference type="AlphaFoldDB" id="A0A936Z900"/>
<dbReference type="RefSeq" id="WP_202060367.1">
    <property type="nucleotide sequence ID" value="NZ_JAEQMY010000017.1"/>
</dbReference>
<evidence type="ECO:0000313" key="2">
    <source>
        <dbReference type="Proteomes" id="UP000605848"/>
    </source>
</evidence>
<sequence length="324" mass="35725">MGTIEDPPESTEAFYEDGYYGQTAAGAVGYEDYAFTAEHGLLWARLFVEAAKPSGGRVLDIGCADGFLLRRLAGPYECFGIEVNGSAAAQAASHGVTILSHDVADPAISVDKVGRFDVITSIATFEHVLDFSGAIRKSLDLLTYNGVLLFEVPLISDHRDNRDWFNSSYEHISYPTISGLERLFAINIDAYFSGFESDIKGYGSTYIGAATRDPAMFASIDRLMRVMAQDGLDDLSVIETRLNLAYHVVHCFRPTPERVLALPALLDIAATPNLLKRLTQLWYGDSVRALEAETNSAQAKWMEKQATNWQNAYHELASTMQNSR</sequence>
<dbReference type="InterPro" id="IPR029063">
    <property type="entry name" value="SAM-dependent_MTases_sf"/>
</dbReference>
<dbReference type="Gene3D" id="3.40.50.150">
    <property type="entry name" value="Vaccinia Virus protein VP39"/>
    <property type="match status" value="1"/>
</dbReference>
<comment type="caution">
    <text evidence="1">The sequence shown here is derived from an EMBL/GenBank/DDBJ whole genome shotgun (WGS) entry which is preliminary data.</text>
</comment>
<dbReference type="CDD" id="cd02440">
    <property type="entry name" value="AdoMet_MTases"/>
    <property type="match status" value="1"/>
</dbReference>
<organism evidence="1 2">
    <name type="scientific">Microvirga aerilata</name>
    <dbReference type="NCBI Taxonomy" id="670292"/>
    <lineage>
        <taxon>Bacteria</taxon>
        <taxon>Pseudomonadati</taxon>
        <taxon>Pseudomonadota</taxon>
        <taxon>Alphaproteobacteria</taxon>
        <taxon>Hyphomicrobiales</taxon>
        <taxon>Methylobacteriaceae</taxon>
        <taxon>Microvirga</taxon>
    </lineage>
</organism>
<protein>
    <submittedName>
        <fullName evidence="1">Class I SAM-dependent methyltransferase</fullName>
    </submittedName>
</protein>
<proteinExistence type="predicted"/>
<accession>A0A936Z900</accession>
<dbReference type="GO" id="GO:0032259">
    <property type="term" value="P:methylation"/>
    <property type="evidence" value="ECO:0007669"/>
    <property type="project" value="UniProtKB-KW"/>
</dbReference>
<dbReference type="PANTHER" id="PTHR43861:SF5">
    <property type="entry name" value="BLL5978 PROTEIN"/>
    <property type="match status" value="1"/>
</dbReference>
<keyword evidence="1" id="KW-0489">Methyltransferase</keyword>